<feature type="compositionally biased region" description="Basic and acidic residues" evidence="1">
    <location>
        <begin position="1486"/>
        <end position="1495"/>
    </location>
</feature>
<feature type="region of interest" description="Disordered" evidence="1">
    <location>
        <begin position="17"/>
        <end position="46"/>
    </location>
</feature>
<dbReference type="InParanoid" id="A0A7E5WGU7"/>
<evidence type="ECO:0000256" key="1">
    <source>
        <dbReference type="SAM" id="MobiDB-lite"/>
    </source>
</evidence>
<feature type="compositionally biased region" description="Basic and acidic residues" evidence="1">
    <location>
        <begin position="182"/>
        <end position="201"/>
    </location>
</feature>
<feature type="compositionally biased region" description="Acidic residues" evidence="1">
    <location>
        <begin position="1242"/>
        <end position="1256"/>
    </location>
</feature>
<dbReference type="KEGG" id="tnl:113502523"/>
<feature type="compositionally biased region" description="Basic and acidic residues" evidence="1">
    <location>
        <begin position="1321"/>
        <end position="1336"/>
    </location>
</feature>
<feature type="region of interest" description="Disordered" evidence="1">
    <location>
        <begin position="1272"/>
        <end position="1342"/>
    </location>
</feature>
<feature type="region of interest" description="Disordered" evidence="1">
    <location>
        <begin position="434"/>
        <end position="465"/>
    </location>
</feature>
<reference evidence="3" key="1">
    <citation type="submission" date="2025-08" db="UniProtKB">
        <authorList>
            <consortium name="RefSeq"/>
        </authorList>
    </citation>
    <scope>IDENTIFICATION</scope>
</reference>
<feature type="compositionally biased region" description="Basic and acidic residues" evidence="1">
    <location>
        <begin position="956"/>
        <end position="981"/>
    </location>
</feature>
<dbReference type="Proteomes" id="UP000322000">
    <property type="component" value="Chromosome 17"/>
</dbReference>
<feature type="compositionally biased region" description="Polar residues" evidence="1">
    <location>
        <begin position="1125"/>
        <end position="1134"/>
    </location>
</feature>
<evidence type="ECO:0000313" key="2">
    <source>
        <dbReference type="Proteomes" id="UP000322000"/>
    </source>
</evidence>
<feature type="region of interest" description="Disordered" evidence="1">
    <location>
        <begin position="1454"/>
        <end position="1746"/>
    </location>
</feature>
<feature type="region of interest" description="Disordered" evidence="1">
    <location>
        <begin position="73"/>
        <end position="417"/>
    </location>
</feature>
<feature type="region of interest" description="Disordered" evidence="1">
    <location>
        <begin position="811"/>
        <end position="1198"/>
    </location>
</feature>
<dbReference type="OrthoDB" id="10070006at2759"/>
<feature type="compositionally biased region" description="Basic and acidic residues" evidence="1">
    <location>
        <begin position="1370"/>
        <end position="1380"/>
    </location>
</feature>
<feature type="region of interest" description="Disordered" evidence="1">
    <location>
        <begin position="1413"/>
        <end position="1439"/>
    </location>
</feature>
<proteinExistence type="predicted"/>
<feature type="compositionally biased region" description="Acidic residues" evidence="1">
    <location>
        <begin position="900"/>
        <end position="914"/>
    </location>
</feature>
<feature type="compositionally biased region" description="Basic and acidic residues" evidence="1">
    <location>
        <begin position="380"/>
        <end position="411"/>
    </location>
</feature>
<evidence type="ECO:0000313" key="3">
    <source>
        <dbReference type="RefSeq" id="XP_026739929.1"/>
    </source>
</evidence>
<feature type="compositionally biased region" description="Polar residues" evidence="1">
    <location>
        <begin position="241"/>
        <end position="251"/>
    </location>
</feature>
<feature type="compositionally biased region" description="Basic and acidic residues" evidence="1">
    <location>
        <begin position="434"/>
        <end position="449"/>
    </location>
</feature>
<feature type="compositionally biased region" description="Basic and acidic residues" evidence="1">
    <location>
        <begin position="1673"/>
        <end position="1694"/>
    </location>
</feature>
<feature type="compositionally biased region" description="Polar residues" evidence="1">
    <location>
        <begin position="319"/>
        <end position="349"/>
    </location>
</feature>
<feature type="compositionally biased region" description="Basic and acidic residues" evidence="1">
    <location>
        <begin position="1049"/>
        <end position="1072"/>
    </location>
</feature>
<organism evidence="2 3">
    <name type="scientific">Trichoplusia ni</name>
    <name type="common">Cabbage looper</name>
    <dbReference type="NCBI Taxonomy" id="7111"/>
    <lineage>
        <taxon>Eukaryota</taxon>
        <taxon>Metazoa</taxon>
        <taxon>Ecdysozoa</taxon>
        <taxon>Arthropoda</taxon>
        <taxon>Hexapoda</taxon>
        <taxon>Insecta</taxon>
        <taxon>Pterygota</taxon>
        <taxon>Neoptera</taxon>
        <taxon>Endopterygota</taxon>
        <taxon>Lepidoptera</taxon>
        <taxon>Glossata</taxon>
        <taxon>Ditrysia</taxon>
        <taxon>Noctuoidea</taxon>
        <taxon>Noctuidae</taxon>
        <taxon>Plusiinae</taxon>
        <taxon>Trichoplusia</taxon>
    </lineage>
</organism>
<feature type="compositionally biased region" description="Polar residues" evidence="1">
    <location>
        <begin position="288"/>
        <end position="307"/>
    </location>
</feature>
<feature type="region of interest" description="Disordered" evidence="1">
    <location>
        <begin position="745"/>
        <end position="774"/>
    </location>
</feature>
<feature type="region of interest" description="Disordered" evidence="1">
    <location>
        <begin position="663"/>
        <end position="726"/>
    </location>
</feature>
<accession>A0A7E5WGU7</accession>
<feature type="compositionally biased region" description="Basic and acidic residues" evidence="1">
    <location>
        <begin position="226"/>
        <end position="240"/>
    </location>
</feature>
<feature type="compositionally biased region" description="Polar residues" evidence="1">
    <location>
        <begin position="1502"/>
        <end position="1511"/>
    </location>
</feature>
<protein>
    <submittedName>
        <fullName evidence="3">Protein slender lobes-like</fullName>
    </submittedName>
</protein>
<feature type="compositionally biased region" description="Basic and acidic residues" evidence="1">
    <location>
        <begin position="679"/>
        <end position="691"/>
    </location>
</feature>
<sequence length="1887" mass="210927">MEEEVGIKVTRLRRRLSVDADDVLSPSSQSTPTKKRSGRLAAKPQLELIDENVPDLVPNKTTKAIAAEEKVLTPARRSQRIRSNTSILSETPEIEEKSTPARRTTRVKSNTSLVAEVTSTTTPRAKRAARRNSQIGSDNEAPITPVRQTRRTRKDSTSSVDKTADKGSQIKEAIVEETENSDNNKKDSPIRKSPRLSEKALSKAQPVVQIEKLDLTSKTDTSMTQKENKETTKAVEEKPSENNNLSITSSKLIKDLDDAPKKAKNDMNKSANALYDEALPKPRRSRTKSWTTISVEPSHDNNFNSDSEVFKKDSKKKNSTLNTSNMSGSGDGIMNTSNKQNEDVNTSVLSDKKNKKRQEKSLIMDTETTDPVLSGSPKLKKSEVISEDSSDSKKDKKERKSLNTSKEDTVTEKLFQQPPTGLITSLVFIDDSDSNHESVGKGNTEKDFDSGDQCVPVVDHGLGSNETKEAANNLSYEPMDVDETLPENISLSTFAQKNNSVKLDDKENESQKRKSLNISQIKDNSLLNSKRKSSISNVVSEDTLDGTNLPSRTSLDKSSVNNSYTNNSKRNSSVFNVSTIDLKHNIESNVKRSKTKSLTAEEVKDVIMEEITNKSNRRPSLLEDSIKNSSTTSAGALVIDESVNTSLNKSKNKNSVSAIVAETEKRKSSNSDSVNVDDVMNKSENKSKDKSSILNEVNDADKSLSKSKRKSSIGQENHDKTDNANKSTLVLSQLKDLSQSELNAETNNLKESNDTTAKLSKSVNTPNVTLDKDSDKKNLSLTYLTSTPLQQKSLKKLGMQINSSIITPSSTTKIEKKNTTKNSTKEASIMSQDSSEDDESEEDDDSEASEEEEESSLEKSNLMDDEAEEAGEGYESGDSRDEDEKEYEEQNEIVIKGETLDSDDEEEYSDDEYEKDSFIVSSDEEDNDLLSGSGDDLDMSDNELKMTSKSKKKYNERKSKEQKKASREMFEARHQLDDKTGSKKKNNRQRLDSTSSESDDEVKTQPKKRRQRIDSSQDRSNVQSDADKSLTKKKTPRLMSVSFCEDNEKETTIREDAESEEKSKGRENKSSQEDISNAQSEADKSISKRKIARRMSVSICEDDEKEKSVTEVSGTEPRNKKLPLDNSQNVSNDQSDPEKTLSSKKKKINRRMSVSISEDIETNEEEITIREEAEPGKDDPLALQHAIKTEPKTPQKDLNISTVAVTSVDDAEQVNVDENVTILESNQTSDPLQTTIAPDADIHEDDDSEDSISENEEITENYESMLNNLNNITSKKNKTQDISLNLDKKTKQKKNKEPIVDQLNLTQVKKSKKKNATVVDEQPKVEESKNTEKEKQVLVFSEGSSDSIDMKLLFPEDSNDSEAIGVNKNEQAKDSKKTDENTEVPDDFIPLKRTEGKTNILENSETINKSVDESVLNVSSKKKNKRKSAQTVENEDIMNEQETNLNFFIDTTGDLADSEKNDANTSMKSSAKKKKQKNNVSFVNIEEEKPGHESDDAPLEVSYQSNRNTTQIEEEPAAEILNESAKKKKKKNKKGLNSSVVEEISLFGQKANAGDKSNTSITEGSAKKKKKLLESQVEQEKEGDTNVLVQNVSIGSAKKQKQKTADESSGVEASEEGNNLNNEDTSKKRKRKSSANQTIEDIVFESELKLDTSKDSTAKQKKKKRKISQTNDDTEKTDVQEIVKESQDQSDVKNSKKKNQPLLQDIENGEKGAKKKNKKRKERDDDECSNISKIHKQNSFDKVHVPRLPTDVLQQLEDKPKLETLDAEKPKVIATSSFLVEQTKKRRAKPSNYLEESVYLNDSVEEKKQRGLVKNPKVLPFIPTASTSHTGFTTKFEVNIIPQTTQFVAQSSEVPNFKNDYLSKKRIKKLGTFEKCKRLRSVKLSKF</sequence>
<feature type="region of interest" description="Disordered" evidence="1">
    <location>
        <begin position="1354"/>
        <end position="1395"/>
    </location>
</feature>
<dbReference type="GeneID" id="113502523"/>
<gene>
    <name evidence="3" type="primary">LOC113502523</name>
</gene>
<feature type="compositionally biased region" description="Basic and acidic residues" evidence="1">
    <location>
        <begin position="1167"/>
        <end position="1180"/>
    </location>
</feature>
<feature type="compositionally biased region" description="Acidic residues" evidence="1">
    <location>
        <begin position="834"/>
        <end position="855"/>
    </location>
</feature>
<feature type="compositionally biased region" description="Acidic residues" evidence="1">
    <location>
        <begin position="863"/>
        <end position="872"/>
    </location>
</feature>
<feature type="compositionally biased region" description="Acidic residues" evidence="1">
    <location>
        <begin position="880"/>
        <end position="891"/>
    </location>
</feature>
<feature type="compositionally biased region" description="Basic and acidic residues" evidence="1">
    <location>
        <begin position="252"/>
        <end position="267"/>
    </location>
</feature>
<feature type="compositionally biased region" description="Polar residues" evidence="1">
    <location>
        <begin position="745"/>
        <end position="768"/>
    </location>
</feature>
<feature type="region of interest" description="Disordered" evidence="1">
    <location>
        <begin position="529"/>
        <end position="571"/>
    </location>
</feature>
<feature type="compositionally biased region" description="Basic and acidic residues" evidence="1">
    <location>
        <begin position="1646"/>
        <end position="1658"/>
    </location>
</feature>
<feature type="compositionally biased region" description="Polar residues" evidence="1">
    <location>
        <begin position="1222"/>
        <end position="1236"/>
    </location>
</feature>
<dbReference type="RefSeq" id="XP_026739929.1">
    <property type="nucleotide sequence ID" value="XM_026884128.1"/>
</dbReference>
<keyword evidence="2" id="KW-1185">Reference proteome</keyword>
<feature type="region of interest" description="Disordered" evidence="1">
    <location>
        <begin position="1222"/>
        <end position="1256"/>
    </location>
</feature>
<name>A0A7E5WGU7_TRINI</name>